<keyword evidence="7" id="KW-1015">Disulfide bond</keyword>
<keyword evidence="5 9" id="KW-1133">Transmembrane helix</keyword>
<dbReference type="VEuPathDB" id="VectorBase:PPAPM1_005858"/>
<feature type="transmembrane region" description="Helical" evidence="9">
    <location>
        <begin position="258"/>
        <end position="278"/>
    </location>
</feature>
<dbReference type="VEuPathDB" id="VectorBase:PPAI000869"/>
<evidence type="ECO:0000313" key="10">
    <source>
        <dbReference type="EnsemblMetazoa" id="PPAI000869-PA"/>
    </source>
</evidence>
<dbReference type="EMBL" id="AJVK01021465">
    <property type="status" value="NOT_ANNOTATED_CDS"/>
    <property type="molecule type" value="Genomic_DNA"/>
</dbReference>
<dbReference type="InterPro" id="IPR002350">
    <property type="entry name" value="Kazal_dom"/>
</dbReference>
<dbReference type="Gene3D" id="1.20.1250.20">
    <property type="entry name" value="MFS general substrate transporter like domains"/>
    <property type="match status" value="1"/>
</dbReference>
<evidence type="ECO:0000256" key="7">
    <source>
        <dbReference type="ARBA" id="ARBA00023157"/>
    </source>
</evidence>
<evidence type="ECO:0000256" key="2">
    <source>
        <dbReference type="ARBA" id="ARBA00009657"/>
    </source>
</evidence>
<dbReference type="PANTHER" id="PTHR11388:SF131">
    <property type="entry name" value="SOLUTE CARRIER ORGANIC ANION TRANSPORTER FAMILY MEMBER"/>
    <property type="match status" value="1"/>
</dbReference>
<dbReference type="GO" id="GO:0005886">
    <property type="term" value="C:plasma membrane"/>
    <property type="evidence" value="ECO:0007669"/>
    <property type="project" value="UniProtKB-SubCell"/>
</dbReference>
<keyword evidence="11" id="KW-1185">Reference proteome</keyword>
<feature type="region of interest" description="Disordered" evidence="8">
    <location>
        <begin position="423"/>
        <end position="449"/>
    </location>
</feature>
<feature type="transmembrane region" description="Helical" evidence="9">
    <location>
        <begin position="290"/>
        <end position="310"/>
    </location>
</feature>
<organism evidence="10 11">
    <name type="scientific">Phlebotomus papatasi</name>
    <name type="common">Sandfly</name>
    <dbReference type="NCBI Taxonomy" id="29031"/>
    <lineage>
        <taxon>Eukaryota</taxon>
        <taxon>Metazoa</taxon>
        <taxon>Ecdysozoa</taxon>
        <taxon>Arthropoda</taxon>
        <taxon>Hexapoda</taxon>
        <taxon>Insecta</taxon>
        <taxon>Pterygota</taxon>
        <taxon>Neoptera</taxon>
        <taxon>Endopterygota</taxon>
        <taxon>Diptera</taxon>
        <taxon>Nematocera</taxon>
        <taxon>Psychodoidea</taxon>
        <taxon>Psychodidae</taxon>
        <taxon>Phlebotomus</taxon>
        <taxon>Phlebotomus</taxon>
    </lineage>
</organism>
<protein>
    <submittedName>
        <fullName evidence="10">Uncharacterized protein</fullName>
    </submittedName>
</protein>
<name>A0A1B0D0J7_PHLPP</name>
<proteinExistence type="inferred from homology"/>
<dbReference type="Proteomes" id="UP000092462">
    <property type="component" value="Unassembled WGS sequence"/>
</dbReference>
<dbReference type="EMBL" id="AJVK01021468">
    <property type="status" value="NOT_ANNOTATED_CDS"/>
    <property type="molecule type" value="Genomic_DNA"/>
</dbReference>
<evidence type="ECO:0000256" key="4">
    <source>
        <dbReference type="ARBA" id="ARBA00022692"/>
    </source>
</evidence>
<evidence type="ECO:0000256" key="1">
    <source>
        <dbReference type="ARBA" id="ARBA00004651"/>
    </source>
</evidence>
<dbReference type="AlphaFoldDB" id="A0A1B0D0J7"/>
<feature type="transmembrane region" description="Helical" evidence="9">
    <location>
        <begin position="130"/>
        <end position="151"/>
    </location>
</feature>
<feature type="transmembrane region" description="Helical" evidence="9">
    <location>
        <begin position="219"/>
        <end position="238"/>
    </location>
</feature>
<feature type="compositionally biased region" description="Low complexity" evidence="8">
    <location>
        <begin position="430"/>
        <end position="442"/>
    </location>
</feature>
<dbReference type="GO" id="GO:0015347">
    <property type="term" value="F:sodium-independent organic anion transmembrane transporter activity"/>
    <property type="evidence" value="ECO:0007669"/>
    <property type="project" value="TreeGrafter"/>
</dbReference>
<dbReference type="EMBL" id="AJVK01021466">
    <property type="status" value="NOT_ANNOTATED_CDS"/>
    <property type="molecule type" value="Genomic_DNA"/>
</dbReference>
<keyword evidence="3" id="KW-1003">Cell membrane</keyword>
<dbReference type="SUPFAM" id="SSF103473">
    <property type="entry name" value="MFS general substrate transporter"/>
    <property type="match status" value="1"/>
</dbReference>
<keyword evidence="4 9" id="KW-0812">Transmembrane</keyword>
<dbReference type="CDD" id="cd17336">
    <property type="entry name" value="MFS_SLCO_OATP"/>
    <property type="match status" value="1"/>
</dbReference>
<reference evidence="10" key="1">
    <citation type="submission" date="2022-08" db="UniProtKB">
        <authorList>
            <consortium name="EnsemblMetazoa"/>
        </authorList>
    </citation>
    <scope>IDENTIFICATION</scope>
    <source>
        <strain evidence="10">Israel</strain>
    </source>
</reference>
<dbReference type="PROSITE" id="PS51465">
    <property type="entry name" value="KAZAL_2"/>
    <property type="match status" value="1"/>
</dbReference>
<accession>A0A1B0D0J7</accession>
<dbReference type="InterPro" id="IPR004156">
    <property type="entry name" value="OATP"/>
</dbReference>
<sequence length="549" mass="60908">MKEIVMRRISTHKICNTRHQGKQKESLRASCHTGNECDELFTVVPLVLIFLSQFVLGIGNTLYYSLGQAYLDDNTKKTNTPQLLGYAFSLRMFGPLIGFFVAYAFLNMYIDPTKTPLITSSDPRWMGAWWMGWIVVGSIMMIFAVLIGMFPKDLPKKPKKRAVTNGDANPVTEEALPLKGVSKVSPESPPENPQPPQIAQKAEMKDFPAALARLFRNKVIMFNIISGIFYILGASGYMTFFAKYIEVQFHKTRSDSTIIAGPINLFGMVAGFLISGWVITKQKPSASKLLFWNVFLGFIYIAGTAGYLFLTCPDENMPTPVDGRLNLTKACNGHCSCDDVPYNPICNEATGITYFSACHAGCVEWDADGKFYSNCSCLAKNAPKHVDISMTNKTYFKWTPPAQQPVIPAFPGDYDEITVEFTENSEENSTDTTTNFSSTTEETTTEDQEILSRRRRSTLEATVETLKAIPGGFLGIKGGTETLGTAAEDAQSIFAGSIDEMWQCQDEAGYPTDCHSPGNPQWSVSLTTSVREEERQEDLRDLIATHDDA</sequence>
<dbReference type="PANTHER" id="PTHR11388">
    <property type="entry name" value="ORGANIC ANION TRANSPORTER"/>
    <property type="match status" value="1"/>
</dbReference>
<comment type="similarity">
    <text evidence="2">Belongs to the organo anion transporter (TC 2.A.60) family.</text>
</comment>
<dbReference type="GO" id="GO:0043252">
    <property type="term" value="P:sodium-independent organic anion transport"/>
    <property type="evidence" value="ECO:0007669"/>
    <property type="project" value="TreeGrafter"/>
</dbReference>
<dbReference type="Pfam" id="PF03137">
    <property type="entry name" value="OATP"/>
    <property type="match status" value="1"/>
</dbReference>
<evidence type="ECO:0000256" key="8">
    <source>
        <dbReference type="SAM" id="MobiDB-lite"/>
    </source>
</evidence>
<evidence type="ECO:0000256" key="5">
    <source>
        <dbReference type="ARBA" id="ARBA00022989"/>
    </source>
</evidence>
<dbReference type="EnsemblMetazoa" id="PPAI000869-RA">
    <property type="protein sequence ID" value="PPAI000869-PA"/>
    <property type="gene ID" value="PPAI000869"/>
</dbReference>
<evidence type="ECO:0000256" key="6">
    <source>
        <dbReference type="ARBA" id="ARBA00023136"/>
    </source>
</evidence>
<dbReference type="InterPro" id="IPR036259">
    <property type="entry name" value="MFS_trans_sf"/>
</dbReference>
<evidence type="ECO:0000313" key="11">
    <source>
        <dbReference type="Proteomes" id="UP000092462"/>
    </source>
</evidence>
<dbReference type="EMBL" id="AJVK01021467">
    <property type="status" value="NOT_ANNOTATED_CDS"/>
    <property type="molecule type" value="Genomic_DNA"/>
</dbReference>
<evidence type="ECO:0000256" key="3">
    <source>
        <dbReference type="ARBA" id="ARBA00022475"/>
    </source>
</evidence>
<comment type="subcellular location">
    <subcellularLocation>
        <location evidence="1">Cell membrane</location>
        <topology evidence="1">Multi-pass membrane protein</topology>
    </subcellularLocation>
</comment>
<feature type="transmembrane region" description="Helical" evidence="9">
    <location>
        <begin position="43"/>
        <end position="63"/>
    </location>
</feature>
<feature type="transmembrane region" description="Helical" evidence="9">
    <location>
        <begin position="83"/>
        <end position="110"/>
    </location>
</feature>
<keyword evidence="6 9" id="KW-0472">Membrane</keyword>
<evidence type="ECO:0000256" key="9">
    <source>
        <dbReference type="SAM" id="Phobius"/>
    </source>
</evidence>